<accession>M2TN61</accession>
<dbReference type="InterPro" id="IPR023296">
    <property type="entry name" value="Glyco_hydro_beta-prop_sf"/>
</dbReference>
<dbReference type="RefSeq" id="WP_008600710.1">
    <property type="nucleotide sequence ID" value="NZ_AMRV01000003.1"/>
</dbReference>
<evidence type="ECO:0000256" key="3">
    <source>
        <dbReference type="ARBA" id="ARBA00024356"/>
    </source>
</evidence>
<comment type="caution">
    <text evidence="4">The sequence shown here is derived from an EMBL/GenBank/DDBJ whole genome shotgun (WGS) entry which is preliminary data.</text>
</comment>
<evidence type="ECO:0000256" key="2">
    <source>
        <dbReference type="ARBA" id="ARBA00022679"/>
    </source>
</evidence>
<dbReference type="EMBL" id="AMRV01000003">
    <property type="protein sequence ID" value="EMD83181.1"/>
    <property type="molecule type" value="Genomic_DNA"/>
</dbReference>
<protein>
    <submittedName>
        <fullName evidence="4">Glycoside hydrolase</fullName>
    </submittedName>
</protein>
<comment type="similarity">
    <text evidence="3">Belongs to the glycosyl hydrolase 130 family.</text>
</comment>
<keyword evidence="1" id="KW-0328">Glycosyltransferase</keyword>
<dbReference type="AlphaFoldDB" id="M2TN61"/>
<evidence type="ECO:0000256" key="1">
    <source>
        <dbReference type="ARBA" id="ARBA00022676"/>
    </source>
</evidence>
<keyword evidence="2" id="KW-0808">Transferase</keyword>
<organism evidence="4 5">
    <name type="scientific">Pacificimonas flava</name>
    <dbReference type="NCBI Taxonomy" id="1234595"/>
    <lineage>
        <taxon>Bacteria</taxon>
        <taxon>Pseudomonadati</taxon>
        <taxon>Pseudomonadota</taxon>
        <taxon>Alphaproteobacteria</taxon>
        <taxon>Sphingomonadales</taxon>
        <taxon>Sphingosinicellaceae</taxon>
        <taxon>Pacificimonas</taxon>
    </lineage>
</organism>
<dbReference type="GO" id="GO:0016757">
    <property type="term" value="F:glycosyltransferase activity"/>
    <property type="evidence" value="ECO:0007669"/>
    <property type="project" value="UniProtKB-KW"/>
</dbReference>
<keyword evidence="4" id="KW-0378">Hydrolase</keyword>
<evidence type="ECO:0000313" key="4">
    <source>
        <dbReference type="EMBL" id="EMD83181.1"/>
    </source>
</evidence>
<proteinExistence type="inferred from homology"/>
<gene>
    <name evidence="4" type="ORF">C725_1082</name>
</gene>
<dbReference type="OrthoDB" id="9776657at2"/>
<dbReference type="GO" id="GO:0016787">
    <property type="term" value="F:hydrolase activity"/>
    <property type="evidence" value="ECO:0007669"/>
    <property type="project" value="UniProtKB-KW"/>
</dbReference>
<name>M2TN61_9SPHN</name>
<evidence type="ECO:0000313" key="5">
    <source>
        <dbReference type="Proteomes" id="UP000011717"/>
    </source>
</evidence>
<dbReference type="CDD" id="cd18613">
    <property type="entry name" value="GH130"/>
    <property type="match status" value="1"/>
</dbReference>
<sequence length="440" mass="49434">MADAASRHERDVGMPDFVRRLDVSLRPDADMVVLRPFRPSVEPDDKNPLSPNRIERIVSHVLSLTDAQRRRVWEGVLRGFSDRHIDIQSFFLRTFREIAEPYADEVLLTIEEQLLIGAYFSHEYSFQAAALFNPSLVPHPDQAQAGEGELRVVLSLRCVGEGHISSICFRTGKVTADGDLILEEPHQHSMIAASRAYGEDEDVHIHCEKDRPLDAAVLFPVTPAQSNGLEDLRLVRFEGRDGTQRYYGTYTAYSGHAIRSEMLETTDFRSFRMAPLAGDAARNKGMALFPRRVNDRYAMIGRQDNENLWLLRSNDMWTWSGGEILLKPRFPWEFVQIGNCGSPIELDEGWLILTHGVGPVRNYSIGAFLVDKADPSKVLARMKEPLLRPVGEEREGYVPNVVYTCGGLVHAGRLILPYAIADSVTTAVSMKVDDLLGAME</sequence>
<dbReference type="Proteomes" id="UP000011717">
    <property type="component" value="Unassembled WGS sequence"/>
</dbReference>
<dbReference type="PANTHER" id="PTHR34106">
    <property type="entry name" value="GLYCOSIDASE"/>
    <property type="match status" value="1"/>
</dbReference>
<dbReference type="SUPFAM" id="SSF75005">
    <property type="entry name" value="Arabinanase/levansucrase/invertase"/>
    <property type="match status" value="1"/>
</dbReference>
<dbReference type="PANTHER" id="PTHR34106:SF4">
    <property type="entry name" value="BLL5143 PROTEIN"/>
    <property type="match status" value="1"/>
</dbReference>
<dbReference type="PATRIC" id="fig|1234595.3.peg.1084"/>
<dbReference type="Gene3D" id="2.115.10.20">
    <property type="entry name" value="Glycosyl hydrolase domain, family 43"/>
    <property type="match status" value="1"/>
</dbReference>
<dbReference type="InterPro" id="IPR007184">
    <property type="entry name" value="Mannoside_phosphorylase"/>
</dbReference>
<keyword evidence="5" id="KW-1185">Reference proteome</keyword>
<reference evidence="4 5" key="1">
    <citation type="journal article" date="2013" name="Genome Announc.">
        <title>Draft Genome Sequence of Strain JLT2015T, Belonging to the Family Sphingomonadaceae of the Alphaproteobacteria.</title>
        <authorList>
            <person name="Tang K."/>
            <person name="Liu K."/>
            <person name="Li S."/>
            <person name="Jiao N."/>
        </authorList>
    </citation>
    <scope>NUCLEOTIDE SEQUENCE [LARGE SCALE GENOMIC DNA]</scope>
    <source>
        <strain evidence="4 5">JLT2015</strain>
    </source>
</reference>
<dbReference type="Pfam" id="PF04041">
    <property type="entry name" value="Glyco_hydro_130"/>
    <property type="match status" value="1"/>
</dbReference>